<sequence length="68" mass="7583">MRTRLAVSAQDGEAFMQDEAQRTCSSDLGGTGASWQELWLKHVEYWPTSATVALPHVYSNIADWIEVA</sequence>
<name>A0AAV1VCC9_9STRA</name>
<evidence type="ECO:0008006" key="3">
    <source>
        <dbReference type="Google" id="ProtNLM"/>
    </source>
</evidence>
<reference evidence="1" key="1">
    <citation type="submission" date="2024-01" db="EMBL/GenBank/DDBJ databases">
        <authorList>
            <person name="Webb A."/>
        </authorList>
    </citation>
    <scope>NUCLEOTIDE SEQUENCE</scope>
    <source>
        <strain evidence="1">Pm1</strain>
    </source>
</reference>
<accession>A0AAV1VCC9</accession>
<gene>
    <name evidence="1" type="ORF">PM001_LOCUS29605</name>
</gene>
<comment type="caution">
    <text evidence="1">The sequence shown here is derived from an EMBL/GenBank/DDBJ whole genome shotgun (WGS) entry which is preliminary data.</text>
</comment>
<organism evidence="1 2">
    <name type="scientific">Peronospora matthiolae</name>
    <dbReference type="NCBI Taxonomy" id="2874970"/>
    <lineage>
        <taxon>Eukaryota</taxon>
        <taxon>Sar</taxon>
        <taxon>Stramenopiles</taxon>
        <taxon>Oomycota</taxon>
        <taxon>Peronosporomycetes</taxon>
        <taxon>Peronosporales</taxon>
        <taxon>Peronosporaceae</taxon>
        <taxon>Peronospora</taxon>
    </lineage>
</organism>
<evidence type="ECO:0000313" key="1">
    <source>
        <dbReference type="EMBL" id="CAK7944455.1"/>
    </source>
</evidence>
<evidence type="ECO:0000313" key="2">
    <source>
        <dbReference type="Proteomes" id="UP001162060"/>
    </source>
</evidence>
<protein>
    <recommendedName>
        <fullName evidence="3">Polyketide synthase</fullName>
    </recommendedName>
</protein>
<dbReference type="AlphaFoldDB" id="A0AAV1VCC9"/>
<proteinExistence type="predicted"/>
<dbReference type="EMBL" id="CAKLBY020000308">
    <property type="protein sequence ID" value="CAK7944455.1"/>
    <property type="molecule type" value="Genomic_DNA"/>
</dbReference>
<dbReference type="Proteomes" id="UP001162060">
    <property type="component" value="Unassembled WGS sequence"/>
</dbReference>